<dbReference type="GO" id="GO:0016787">
    <property type="term" value="F:hydrolase activity"/>
    <property type="evidence" value="ECO:0007669"/>
    <property type="project" value="UniProtKB-KW"/>
</dbReference>
<evidence type="ECO:0000259" key="7">
    <source>
        <dbReference type="Pfam" id="PF22666"/>
    </source>
</evidence>
<dbReference type="SUPFAM" id="SSF51445">
    <property type="entry name" value="(Trans)glycosidases"/>
    <property type="match status" value="1"/>
</dbReference>
<evidence type="ECO:0000256" key="4">
    <source>
        <dbReference type="ARBA" id="ARBA00022801"/>
    </source>
</evidence>
<dbReference type="SUPFAM" id="SSF49785">
    <property type="entry name" value="Galactose-binding domain-like"/>
    <property type="match status" value="1"/>
</dbReference>
<dbReference type="InterPro" id="IPR054593">
    <property type="entry name" value="Beta-mannosidase-like_N2"/>
</dbReference>
<reference evidence="8 9" key="1">
    <citation type="submission" date="2020-09" db="EMBL/GenBank/DDBJ databases">
        <title>Flavimobilis rhizosphaerae sp. nov., isolated from rhizosphere soil of Spartina alterniflora.</title>
        <authorList>
            <person name="Hanqin C."/>
        </authorList>
    </citation>
    <scope>NUCLEOTIDE SEQUENCE [LARGE SCALE GENOMIC DNA]</scope>
    <source>
        <strain evidence="8 9">GY 10621</strain>
    </source>
</reference>
<dbReference type="InterPro" id="IPR036156">
    <property type="entry name" value="Beta-gal/glucu_dom_sf"/>
</dbReference>
<evidence type="ECO:0000256" key="3">
    <source>
        <dbReference type="ARBA" id="ARBA00012754"/>
    </source>
</evidence>
<comment type="catalytic activity">
    <reaction evidence="1">
        <text>Hydrolysis of terminal, non-reducing beta-D-mannose residues in beta-D-mannosides.</text>
        <dbReference type="EC" id="3.2.1.25"/>
    </reaction>
</comment>
<sequence length="831" mass="90463">MTNPQVPSTTIRDLRDGWTVRATRGPVPSGLELGAVPATVPGSVHTDLLAAGIIPDPYLDSNEHVLAWIGACDWEYRTTFAWSAEGHDRHELVLEGVDTVATVTVNGVEVGRTANMHRSYRLDVAAALREGDNELVVAFTSPISYANQQALELGIRPQSGNAHPFYAMRKMACSFGWDWGIATATSGLWKPARLESWSTARLAAVRTEALLPDGATEGARGVVRVSVDVERVADVPLTLTVAVGDATTTVDVPAGATSATADVELASVELWWPRTHGAQPLSDVDVTLAADGTVVDAAHRRVGFRTITLDMTPDEHGTSFTFVVNGEPVWIRGANWIPDDAFPHRVTRERYAARVRQAADMNMNLLRIWGGGLYETEDFYDACDAQGLLVWQDFPFACAAYPEEEPLRSEVEAEARENVARLAHRASLALWNGSNENIWGFHDWAWQPRLAGASWGLGYYTELLPAIVAELSPGTGYTPSSPWSGTLDLHPNDVQHGSMHSWEAWNRRPMSAYLEDVPRFMAEYGWQAPPTWATLTRSIHDEPMSPESPGMVTHQKAMDGNNKLWYGLLPHFELPSDMDAWHWAMQLNQARALRTGIGHLRSHAPVCMGSVVWQINDCWPVTSWAAVDGDGRPKPLAYELAHQHADRLVTVQPREDGLVVAVHDDSPEPWSGDLVLQRVSYDGDVLASATVPVEVEARGIVVVPVPADVATAGDAAVELVTATLGDVRGVRFLAEPRDSRLASDPGLTVDATVAEGPEGFVTTVTITPDVVVHDLALLVDKIHPDARVDDMLVTLLPGETATFRVSSPVAVDVAALMDRSVLKHAGQLVRS</sequence>
<evidence type="ECO:0000256" key="2">
    <source>
        <dbReference type="ARBA" id="ARBA00007401"/>
    </source>
</evidence>
<dbReference type="PANTHER" id="PTHR43730">
    <property type="entry name" value="BETA-MANNOSIDASE"/>
    <property type="match status" value="1"/>
</dbReference>
<evidence type="ECO:0000259" key="6">
    <source>
        <dbReference type="Pfam" id="PF00703"/>
    </source>
</evidence>
<proteinExistence type="inferred from homology"/>
<evidence type="ECO:0000313" key="8">
    <source>
        <dbReference type="EMBL" id="MBD9699461.1"/>
    </source>
</evidence>
<dbReference type="EC" id="3.2.1.25" evidence="3"/>
<feature type="domain" description="Glycoside hydrolase family 2 immunoglobulin-like beta-sandwich" evidence="6">
    <location>
        <begin position="219"/>
        <end position="305"/>
    </location>
</feature>
<comment type="caution">
    <text evidence="8">The sequence shown here is derived from an EMBL/GenBank/DDBJ whole genome shotgun (WGS) entry which is preliminary data.</text>
</comment>
<dbReference type="InterPro" id="IPR017853">
    <property type="entry name" value="GH"/>
</dbReference>
<dbReference type="EMBL" id="JACZDF010000003">
    <property type="protein sequence ID" value="MBD9699461.1"/>
    <property type="molecule type" value="Genomic_DNA"/>
</dbReference>
<dbReference type="InterPro" id="IPR008979">
    <property type="entry name" value="Galactose-bd-like_sf"/>
</dbReference>
<dbReference type="PANTHER" id="PTHR43730:SF1">
    <property type="entry name" value="BETA-MANNOSIDASE"/>
    <property type="match status" value="1"/>
</dbReference>
<dbReference type="SUPFAM" id="SSF49303">
    <property type="entry name" value="beta-Galactosidase/glucuronidase domain"/>
    <property type="match status" value="1"/>
</dbReference>
<dbReference type="Pfam" id="PF00703">
    <property type="entry name" value="Glyco_hydro_2"/>
    <property type="match status" value="1"/>
</dbReference>
<organism evidence="8 9">
    <name type="scientific">Flavimobilis rhizosphaerae</name>
    <dbReference type="NCBI Taxonomy" id="2775421"/>
    <lineage>
        <taxon>Bacteria</taxon>
        <taxon>Bacillati</taxon>
        <taxon>Actinomycetota</taxon>
        <taxon>Actinomycetes</taxon>
        <taxon>Micrococcales</taxon>
        <taxon>Jonesiaceae</taxon>
        <taxon>Flavimobilis</taxon>
    </lineage>
</organism>
<keyword evidence="9" id="KW-1185">Reference proteome</keyword>
<dbReference type="InterPro" id="IPR050887">
    <property type="entry name" value="Beta-mannosidase_GH2"/>
</dbReference>
<evidence type="ECO:0000256" key="1">
    <source>
        <dbReference type="ARBA" id="ARBA00000829"/>
    </source>
</evidence>
<dbReference type="Gene3D" id="2.60.40.10">
    <property type="entry name" value="Immunoglobulins"/>
    <property type="match status" value="1"/>
</dbReference>
<accession>A0ABR9DST7</accession>
<dbReference type="Pfam" id="PF22666">
    <property type="entry name" value="Glyco_hydro_2_N2"/>
    <property type="match status" value="1"/>
</dbReference>
<dbReference type="Gene3D" id="3.20.20.80">
    <property type="entry name" value="Glycosidases"/>
    <property type="match status" value="1"/>
</dbReference>
<dbReference type="RefSeq" id="WP_192279485.1">
    <property type="nucleotide sequence ID" value="NZ_JACZDF010000003.1"/>
</dbReference>
<keyword evidence="4 8" id="KW-0378">Hydrolase</keyword>
<dbReference type="Proteomes" id="UP000642107">
    <property type="component" value="Unassembled WGS sequence"/>
</dbReference>
<gene>
    <name evidence="8" type="ORF">IGS67_08155</name>
</gene>
<dbReference type="InterPro" id="IPR006102">
    <property type="entry name" value="Ig-like_GH2"/>
</dbReference>
<evidence type="ECO:0000256" key="5">
    <source>
        <dbReference type="ARBA" id="ARBA00023295"/>
    </source>
</evidence>
<protein>
    <recommendedName>
        <fullName evidence="3">beta-mannosidase</fullName>
        <ecNumber evidence="3">3.2.1.25</ecNumber>
    </recommendedName>
</protein>
<dbReference type="Gene3D" id="2.60.120.260">
    <property type="entry name" value="Galactose-binding domain-like"/>
    <property type="match status" value="1"/>
</dbReference>
<dbReference type="InterPro" id="IPR013783">
    <property type="entry name" value="Ig-like_fold"/>
</dbReference>
<feature type="domain" description="Beta-mannosidase-like galactose-binding" evidence="7">
    <location>
        <begin position="18"/>
        <end position="190"/>
    </location>
</feature>
<name>A0ABR9DST7_9MICO</name>
<comment type="similarity">
    <text evidence="2">Belongs to the glycosyl hydrolase 2 family.</text>
</comment>
<evidence type="ECO:0000313" key="9">
    <source>
        <dbReference type="Proteomes" id="UP000642107"/>
    </source>
</evidence>
<keyword evidence="5" id="KW-0326">Glycosidase</keyword>